<dbReference type="GO" id="GO:0006950">
    <property type="term" value="P:response to stress"/>
    <property type="evidence" value="ECO:0007669"/>
    <property type="project" value="TreeGrafter"/>
</dbReference>
<dbReference type="Pfam" id="PF12802">
    <property type="entry name" value="MarR_2"/>
    <property type="match status" value="1"/>
</dbReference>
<dbReference type="KEGG" id="nah:F5544_42250"/>
<dbReference type="InterPro" id="IPR036388">
    <property type="entry name" value="WH-like_DNA-bd_sf"/>
</dbReference>
<dbReference type="SMART" id="SM00347">
    <property type="entry name" value="HTH_MARR"/>
    <property type="match status" value="1"/>
</dbReference>
<name>A0A6G9YSG9_9NOCA</name>
<evidence type="ECO:0000313" key="2">
    <source>
        <dbReference type="EMBL" id="QIS16259.1"/>
    </source>
</evidence>
<dbReference type="RefSeq" id="WP_167478368.1">
    <property type="nucleotide sequence ID" value="NZ_CP046172.1"/>
</dbReference>
<feature type="domain" description="HTH marR-type" evidence="1">
    <location>
        <begin position="15"/>
        <end position="144"/>
    </location>
</feature>
<evidence type="ECO:0000313" key="3">
    <source>
        <dbReference type="Proteomes" id="UP000503540"/>
    </source>
</evidence>
<gene>
    <name evidence="2" type="ORF">F5544_42250</name>
</gene>
<dbReference type="InterPro" id="IPR036390">
    <property type="entry name" value="WH_DNA-bd_sf"/>
</dbReference>
<dbReference type="InterPro" id="IPR039422">
    <property type="entry name" value="MarR/SlyA-like"/>
</dbReference>
<dbReference type="Gene3D" id="1.10.10.10">
    <property type="entry name" value="Winged helix-like DNA-binding domain superfamily/Winged helix DNA-binding domain"/>
    <property type="match status" value="1"/>
</dbReference>
<reference evidence="2 3" key="1">
    <citation type="journal article" date="2019" name="ACS Chem. Biol.">
        <title>Identification and Mobilization of a Cryptic Antibiotic Biosynthesis Gene Locus from a Human-Pathogenic Nocardia Isolate.</title>
        <authorList>
            <person name="Herisse M."/>
            <person name="Ishida K."/>
            <person name="Porter J.L."/>
            <person name="Howden B."/>
            <person name="Hertweck C."/>
            <person name="Stinear T.P."/>
            <person name="Pidot S.J."/>
        </authorList>
    </citation>
    <scope>NUCLEOTIDE SEQUENCE [LARGE SCALE GENOMIC DNA]</scope>
    <source>
        <strain evidence="2 3">AUSMDU00012717</strain>
    </source>
</reference>
<dbReference type="PROSITE" id="PS50995">
    <property type="entry name" value="HTH_MARR_2"/>
    <property type="match status" value="1"/>
</dbReference>
<keyword evidence="3" id="KW-1185">Reference proteome</keyword>
<dbReference type="Proteomes" id="UP000503540">
    <property type="component" value="Chromosome"/>
</dbReference>
<accession>A0A6G9YSG9</accession>
<organism evidence="2 3">
    <name type="scientific">Nocardia arthritidis</name>
    <dbReference type="NCBI Taxonomy" id="228602"/>
    <lineage>
        <taxon>Bacteria</taxon>
        <taxon>Bacillati</taxon>
        <taxon>Actinomycetota</taxon>
        <taxon>Actinomycetes</taxon>
        <taxon>Mycobacteriales</taxon>
        <taxon>Nocardiaceae</taxon>
        <taxon>Nocardia</taxon>
    </lineage>
</organism>
<dbReference type="PANTHER" id="PTHR33164:SF103">
    <property type="entry name" value="REGULATORY PROTEIN MARR"/>
    <property type="match status" value="1"/>
</dbReference>
<dbReference type="EMBL" id="CP046172">
    <property type="protein sequence ID" value="QIS16259.1"/>
    <property type="molecule type" value="Genomic_DNA"/>
</dbReference>
<dbReference type="PRINTS" id="PR00598">
    <property type="entry name" value="HTHMARR"/>
</dbReference>
<dbReference type="InterPro" id="IPR000835">
    <property type="entry name" value="HTH_MarR-typ"/>
</dbReference>
<proteinExistence type="predicted"/>
<dbReference type="PANTHER" id="PTHR33164">
    <property type="entry name" value="TRANSCRIPTIONAL REGULATOR, MARR FAMILY"/>
    <property type="match status" value="1"/>
</dbReference>
<sequence length="153" mass="16642">MDNGRALPPSLLGLDTYLLSRVGKAARAGFGDRLAARGLRLWHMAILAALADFGPHAQRDLAQRLGIHPSDVAKAVDELEAAGQVERARDAADRRRITVRITRSGRAALRALDAQARQVGAEILAPLDTDERALLADMLRRVFDHVHPDTVSD</sequence>
<dbReference type="GO" id="GO:0003700">
    <property type="term" value="F:DNA-binding transcription factor activity"/>
    <property type="evidence" value="ECO:0007669"/>
    <property type="project" value="InterPro"/>
</dbReference>
<evidence type="ECO:0000259" key="1">
    <source>
        <dbReference type="PROSITE" id="PS50995"/>
    </source>
</evidence>
<dbReference type="AlphaFoldDB" id="A0A6G9YSG9"/>
<protein>
    <submittedName>
        <fullName evidence="2">MarR family transcriptional regulator</fullName>
    </submittedName>
</protein>
<dbReference type="SUPFAM" id="SSF46785">
    <property type="entry name" value="Winged helix' DNA-binding domain"/>
    <property type="match status" value="1"/>
</dbReference>